<evidence type="ECO:0000256" key="7">
    <source>
        <dbReference type="ARBA" id="ARBA00023204"/>
    </source>
</evidence>
<dbReference type="GO" id="GO:0006281">
    <property type="term" value="P:DNA repair"/>
    <property type="evidence" value="ECO:0007669"/>
    <property type="project" value="UniProtKB-KW"/>
</dbReference>
<feature type="compositionally biased region" description="Basic residues" evidence="11">
    <location>
        <begin position="1133"/>
        <end position="1143"/>
    </location>
</feature>
<evidence type="ECO:0000259" key="12">
    <source>
        <dbReference type="PROSITE" id="PS50006"/>
    </source>
</evidence>
<accession>A0A834GE86</accession>
<name>A0A834GE86_RHOSS</name>
<dbReference type="SUPFAM" id="SSF49879">
    <property type="entry name" value="SMAD/FHA domain"/>
    <property type="match status" value="1"/>
</dbReference>
<dbReference type="Proteomes" id="UP000626092">
    <property type="component" value="Unassembled WGS sequence"/>
</dbReference>
<sequence length="1143" mass="127961">MVWGLFPVDPIPGRPRPSGIVGEIALEMCFYSGEHWSQTWLMLIVVRVIHVTGEESYYIFSKGTYKVGRKGCDVIVNKDKGVSRIHAEIVVDEMASVGSLQNKSSNISSKVRIRDCSKYGTFIIKNTGSKEKVHECPNKETSLKDGDLVSFGTGNATYRFCSVPLTIFVYCSEPFEANQLLHDKISSTGACTTHSWNPDCTHVLVNQFRPLTEGLVDAFVAKKPFVLKDWIEESPHVVVSDSQNALVEGHHIFDALLVAYAFVDSRVVTECSQLEFLLSVGETSQADFSAAILGLAGWERQYVLKDVSQRLEKLQMDFLWRDIGKGQYSLDWGMVRVGDEKVGYAPSLVLEGVSVKVADPKSRENCLTGYTFVLEQTHKYKFKDKLSSLLAMVGAKVVDVEEFSTNSQGLGDEGDNKVVLVTPPELVDKFVPNCNLSHLSRVKERDLICAAFSGHLDPSIIVAAPVVISSSCSTDETVVADSDVEAETATSVDLSVAIKPVETTKLETDHAATRLGSDKITCSTGRDYDTTARKDEVDKLESGNPDISSSDQDNTITARRDRIDEPESGNPDIIYSQILVVRDTNLPASDYSSTDNGVPNFKCFKKSRTPSGNSFNNLIPFAKYPYKDSDYGSDEVAESVKEEKKRKQMEAIAEDLFNNEKVDSGTYIVGVLVGFCHRKQVVWRFKMARYNGDDYEDLDEYEEEGEEQEEEGIGEDDYEEQEEEEEEEEAPRHTQEELEYLDLRQQLKESFRKKMKKESGSSRANTEEKKFPYSNFGSFFGPSQPVIAQRVIQESKSLLENQHLAAKVSRPHHDKNRSSTSTAAGSKAQAHDHHPKENKVKVNAQTLKQTRDYSFLLSDNAELPGPTKDPPPRPVSVPNSEARSAQVPPYGKQSLSKTVRQVPNGRGDRKSMSTGSQMHPKAGSHKLTSASRPILTSVQHRKKLGNSNGSGPGRPLGPEDLAVKKRAAAPERRVPTAVAKSSTLSAQKPPSSKLHPSASKQPSILKKHVDQKNEFQKYTKEKVLQKPQMNRPPAKISSRPTLRDDRPKKKAVRQYSDQEDDQEDEGAIRSMIHNMFGYNPNRYAGRDEDDSDMEANFDEILMEEKRSARLARQEDEEELRKIEEEERREKLRQQAKKRKLSQR</sequence>
<dbReference type="GO" id="GO:0006334">
    <property type="term" value="P:nucleosome assembly"/>
    <property type="evidence" value="ECO:0007669"/>
    <property type="project" value="TreeGrafter"/>
</dbReference>
<keyword evidence="14" id="KW-1185">Reference proteome</keyword>
<feature type="compositionally biased region" description="Polar residues" evidence="11">
    <location>
        <begin position="979"/>
        <end position="990"/>
    </location>
</feature>
<keyword evidence="7" id="KW-0234">DNA repair</keyword>
<comment type="caution">
    <text evidence="13">The sequence shown here is derived from an EMBL/GenBank/DDBJ whole genome shotgun (WGS) entry which is preliminary data.</text>
</comment>
<dbReference type="GO" id="GO:0005730">
    <property type="term" value="C:nucleolus"/>
    <property type="evidence" value="ECO:0007669"/>
    <property type="project" value="TreeGrafter"/>
</dbReference>
<evidence type="ECO:0000256" key="1">
    <source>
        <dbReference type="ARBA" id="ARBA00004123"/>
    </source>
</evidence>
<feature type="region of interest" description="Disordered" evidence="11">
    <location>
        <begin position="533"/>
        <end position="570"/>
    </location>
</feature>
<evidence type="ECO:0000313" key="13">
    <source>
        <dbReference type="EMBL" id="KAF7129756.1"/>
    </source>
</evidence>
<evidence type="ECO:0000256" key="4">
    <source>
        <dbReference type="ARBA" id="ARBA00022454"/>
    </source>
</evidence>
<evidence type="ECO:0000256" key="5">
    <source>
        <dbReference type="ARBA" id="ARBA00022763"/>
    </source>
</evidence>
<dbReference type="GO" id="GO:0006360">
    <property type="term" value="P:transcription by RNA polymerase I"/>
    <property type="evidence" value="ECO:0007669"/>
    <property type="project" value="TreeGrafter"/>
</dbReference>
<keyword evidence="5" id="KW-0227">DNA damage</keyword>
<feature type="compositionally biased region" description="Basic and acidic residues" evidence="11">
    <location>
        <begin position="730"/>
        <end position="771"/>
    </location>
</feature>
<evidence type="ECO:0000256" key="6">
    <source>
        <dbReference type="ARBA" id="ARBA00023054"/>
    </source>
</evidence>
<feature type="compositionally biased region" description="Polar residues" evidence="11">
    <location>
        <begin position="545"/>
        <end position="557"/>
    </location>
</feature>
<feature type="compositionally biased region" description="Basic and acidic residues" evidence="11">
    <location>
        <begin position="1007"/>
        <end position="1024"/>
    </location>
</feature>
<dbReference type="SUPFAM" id="SSF52113">
    <property type="entry name" value="BRCT domain"/>
    <property type="match status" value="1"/>
</dbReference>
<evidence type="ECO:0000256" key="9">
    <source>
        <dbReference type="ARBA" id="ARBA00023306"/>
    </source>
</evidence>
<keyword evidence="9" id="KW-0131">Cell cycle</keyword>
<proteinExistence type="inferred from homology"/>
<dbReference type="CDD" id="cd00027">
    <property type="entry name" value="BRCT"/>
    <property type="match status" value="1"/>
</dbReference>
<dbReference type="InterPro" id="IPR013256">
    <property type="entry name" value="Chromatin_SPT2"/>
</dbReference>
<evidence type="ECO:0000256" key="10">
    <source>
        <dbReference type="ARBA" id="ARBA00044757"/>
    </source>
</evidence>
<dbReference type="InterPro" id="IPR008984">
    <property type="entry name" value="SMAD_FHA_dom_sf"/>
</dbReference>
<dbReference type="InterPro" id="IPR036420">
    <property type="entry name" value="BRCT_dom_sf"/>
</dbReference>
<gene>
    <name evidence="13" type="ORF">RHSIM_Rhsim10G0187300</name>
</gene>
<dbReference type="GO" id="GO:0003677">
    <property type="term" value="F:DNA binding"/>
    <property type="evidence" value="ECO:0007669"/>
    <property type="project" value="TreeGrafter"/>
</dbReference>
<feature type="compositionally biased region" description="Basic and acidic residues" evidence="11">
    <location>
        <begin position="829"/>
        <end position="840"/>
    </location>
</feature>
<organism evidence="13 14">
    <name type="scientific">Rhododendron simsii</name>
    <name type="common">Sims's rhododendron</name>
    <dbReference type="NCBI Taxonomy" id="118357"/>
    <lineage>
        <taxon>Eukaryota</taxon>
        <taxon>Viridiplantae</taxon>
        <taxon>Streptophyta</taxon>
        <taxon>Embryophyta</taxon>
        <taxon>Tracheophyta</taxon>
        <taxon>Spermatophyta</taxon>
        <taxon>Magnoliopsida</taxon>
        <taxon>eudicotyledons</taxon>
        <taxon>Gunneridae</taxon>
        <taxon>Pentapetalae</taxon>
        <taxon>asterids</taxon>
        <taxon>Ericales</taxon>
        <taxon>Ericaceae</taxon>
        <taxon>Ericoideae</taxon>
        <taxon>Rhodoreae</taxon>
        <taxon>Rhododendron</taxon>
    </lineage>
</organism>
<feature type="compositionally biased region" description="Basic and acidic residues" evidence="11">
    <location>
        <begin position="1105"/>
        <end position="1132"/>
    </location>
</feature>
<dbReference type="OrthoDB" id="552194at2759"/>
<dbReference type="PANTHER" id="PTHR22691">
    <property type="entry name" value="YEAST SPT2-RELATED"/>
    <property type="match status" value="1"/>
</dbReference>
<feature type="compositionally biased region" description="Polar residues" evidence="11">
    <location>
        <begin position="926"/>
        <end position="938"/>
    </location>
</feature>
<dbReference type="SMART" id="SM00784">
    <property type="entry name" value="SPT2"/>
    <property type="match status" value="1"/>
</dbReference>
<dbReference type="GO" id="GO:0042393">
    <property type="term" value="F:histone binding"/>
    <property type="evidence" value="ECO:0007669"/>
    <property type="project" value="TreeGrafter"/>
</dbReference>
<feature type="compositionally biased region" description="Acidic residues" evidence="11">
    <location>
        <begin position="696"/>
        <end position="729"/>
    </location>
</feature>
<evidence type="ECO:0000256" key="2">
    <source>
        <dbReference type="ARBA" id="ARBA00004286"/>
    </source>
</evidence>
<keyword evidence="8" id="KW-0539">Nucleus</keyword>
<feature type="region of interest" description="Disordered" evidence="11">
    <location>
        <begin position="1105"/>
        <end position="1143"/>
    </location>
</feature>
<dbReference type="Gene3D" id="2.60.200.20">
    <property type="match status" value="1"/>
</dbReference>
<dbReference type="Pfam" id="PF00498">
    <property type="entry name" value="FHA"/>
    <property type="match status" value="1"/>
</dbReference>
<dbReference type="Pfam" id="PF08243">
    <property type="entry name" value="SPT2"/>
    <property type="match status" value="1"/>
</dbReference>
<comment type="similarity">
    <text evidence="10">Belongs to the Nibrin family.</text>
</comment>
<dbReference type="PROSITE" id="PS50006">
    <property type="entry name" value="FHA_DOMAIN"/>
    <property type="match status" value="1"/>
</dbReference>
<dbReference type="GO" id="GO:0005694">
    <property type="term" value="C:chromosome"/>
    <property type="evidence" value="ECO:0007669"/>
    <property type="project" value="UniProtKB-SubCell"/>
</dbReference>
<dbReference type="PANTHER" id="PTHR22691:SF8">
    <property type="entry name" value="PROTEIN SPT2 HOMOLOG"/>
    <property type="match status" value="1"/>
</dbReference>
<dbReference type="AlphaFoldDB" id="A0A834GE86"/>
<protein>
    <recommendedName>
        <fullName evidence="12">FHA domain-containing protein</fullName>
    </recommendedName>
</protein>
<dbReference type="FunFam" id="2.60.200.20:FF:000017">
    <property type="entry name" value="Nibrin"/>
    <property type="match status" value="1"/>
</dbReference>
<evidence type="ECO:0000256" key="8">
    <source>
        <dbReference type="ARBA" id="ARBA00023242"/>
    </source>
</evidence>
<keyword evidence="4" id="KW-0158">Chromosome</keyword>
<keyword evidence="6" id="KW-0175">Coiled coil</keyword>
<reference evidence="13" key="1">
    <citation type="submission" date="2019-11" db="EMBL/GenBank/DDBJ databases">
        <authorList>
            <person name="Liu Y."/>
            <person name="Hou J."/>
            <person name="Li T.-Q."/>
            <person name="Guan C.-H."/>
            <person name="Wu X."/>
            <person name="Wu H.-Z."/>
            <person name="Ling F."/>
            <person name="Zhang R."/>
            <person name="Shi X.-G."/>
            <person name="Ren J.-P."/>
            <person name="Chen E.-F."/>
            <person name="Sun J.-M."/>
        </authorList>
    </citation>
    <scope>NUCLEOTIDE SEQUENCE</scope>
    <source>
        <strain evidence="13">Adult_tree_wgs_1</strain>
        <tissue evidence="13">Leaves</tissue>
    </source>
</reference>
<feature type="region of interest" description="Disordered" evidence="11">
    <location>
        <begin position="696"/>
        <end position="776"/>
    </location>
</feature>
<feature type="region of interest" description="Disordered" evidence="11">
    <location>
        <begin position="802"/>
        <end position="1067"/>
    </location>
</feature>
<evidence type="ECO:0000313" key="14">
    <source>
        <dbReference type="Proteomes" id="UP000626092"/>
    </source>
</evidence>
<dbReference type="CDD" id="cd22667">
    <property type="entry name" value="FHA_NBN"/>
    <property type="match status" value="1"/>
</dbReference>
<feature type="domain" description="FHA" evidence="12">
    <location>
        <begin position="65"/>
        <end position="123"/>
    </location>
</feature>
<dbReference type="InterPro" id="IPR000253">
    <property type="entry name" value="FHA_dom"/>
</dbReference>
<evidence type="ECO:0000256" key="3">
    <source>
        <dbReference type="ARBA" id="ARBA00006461"/>
    </source>
</evidence>
<comment type="subcellular location">
    <subcellularLocation>
        <location evidence="2">Chromosome</location>
    </subcellularLocation>
    <subcellularLocation>
        <location evidence="1">Nucleus</location>
    </subcellularLocation>
</comment>
<comment type="similarity">
    <text evidence="3">Belongs to the SPT2 family.</text>
</comment>
<dbReference type="EMBL" id="WJXA01000010">
    <property type="protein sequence ID" value="KAF7129756.1"/>
    <property type="molecule type" value="Genomic_DNA"/>
</dbReference>
<evidence type="ECO:0000256" key="11">
    <source>
        <dbReference type="SAM" id="MobiDB-lite"/>
    </source>
</evidence>